<protein>
    <submittedName>
        <fullName evidence="1">Uncharacterized protein</fullName>
    </submittedName>
</protein>
<evidence type="ECO:0000313" key="1">
    <source>
        <dbReference type="EMBL" id="RCS41505.1"/>
    </source>
</evidence>
<organism evidence="1 2">
    <name type="scientific">Bremerella cremea</name>
    <dbReference type="NCBI Taxonomy" id="1031537"/>
    <lineage>
        <taxon>Bacteria</taxon>
        <taxon>Pseudomonadati</taxon>
        <taxon>Planctomycetota</taxon>
        <taxon>Planctomycetia</taxon>
        <taxon>Pirellulales</taxon>
        <taxon>Pirellulaceae</taxon>
        <taxon>Bremerella</taxon>
    </lineage>
</organism>
<sequence>MIGIGYPEIVFTWQAFLFRWPTQRVVQTREEIFWRLENQPFFNGEKMAEQQLIGTGNALLDSFPC</sequence>
<reference evidence="1 2" key="1">
    <citation type="submission" date="2018-07" db="EMBL/GenBank/DDBJ databases">
        <title>Comparative genomes isolates from brazilian mangrove.</title>
        <authorList>
            <person name="De Araujo J.E."/>
            <person name="Taketani R.G."/>
            <person name="Silva M.C.P."/>
            <person name="Lourenco M.V."/>
            <person name="Oliveira V.M."/>
            <person name="Andreote F.D."/>
        </authorList>
    </citation>
    <scope>NUCLEOTIDE SEQUENCE [LARGE SCALE GENOMIC DNA]</scope>
    <source>
        <strain evidence="1 2">HEX PRIS-MGV</strain>
    </source>
</reference>
<dbReference type="AlphaFoldDB" id="A0A368KNE4"/>
<proteinExistence type="predicted"/>
<dbReference type="EMBL" id="QPEX01000045">
    <property type="protein sequence ID" value="RCS41505.1"/>
    <property type="molecule type" value="Genomic_DNA"/>
</dbReference>
<gene>
    <name evidence="1" type="ORF">DTL42_23430</name>
</gene>
<comment type="caution">
    <text evidence="1">The sequence shown here is derived from an EMBL/GenBank/DDBJ whole genome shotgun (WGS) entry which is preliminary data.</text>
</comment>
<name>A0A368KNE4_9BACT</name>
<dbReference type="Proteomes" id="UP000253562">
    <property type="component" value="Unassembled WGS sequence"/>
</dbReference>
<evidence type="ECO:0000313" key="2">
    <source>
        <dbReference type="Proteomes" id="UP000253562"/>
    </source>
</evidence>
<accession>A0A368KNE4</accession>